<organism evidence="2 3">
    <name type="scientific">Ensete ventricosum</name>
    <name type="common">Abyssinian banana</name>
    <name type="synonym">Musa ensete</name>
    <dbReference type="NCBI Taxonomy" id="4639"/>
    <lineage>
        <taxon>Eukaryota</taxon>
        <taxon>Viridiplantae</taxon>
        <taxon>Streptophyta</taxon>
        <taxon>Embryophyta</taxon>
        <taxon>Tracheophyta</taxon>
        <taxon>Spermatophyta</taxon>
        <taxon>Magnoliopsida</taxon>
        <taxon>Liliopsida</taxon>
        <taxon>Zingiberales</taxon>
        <taxon>Musaceae</taxon>
        <taxon>Ensete</taxon>
    </lineage>
</organism>
<evidence type="ECO:0000313" key="3">
    <source>
        <dbReference type="Proteomes" id="UP000287651"/>
    </source>
</evidence>
<name>A0A426ZMD3_ENSVE</name>
<evidence type="ECO:0000256" key="1">
    <source>
        <dbReference type="SAM" id="MobiDB-lite"/>
    </source>
</evidence>
<dbReference type="AlphaFoldDB" id="A0A426ZMD3"/>
<sequence length="151" mass="16211">MCRIVRTGPGDSGRLSEATGLCSVAVHRVEDNWSTSAHLKRCSLTNSCTYVESTSTINSGITWTWMTPSGGVPIRGRSGVVPLLIAVNSSNPIPMPPPLSPYGHRPLPRLPSSSDPPLRLPVSSQGERLCVGHASRSHRLSYNELTKDKPG</sequence>
<feature type="region of interest" description="Disordered" evidence="1">
    <location>
        <begin position="92"/>
        <end position="127"/>
    </location>
</feature>
<feature type="compositionally biased region" description="Low complexity" evidence="1">
    <location>
        <begin position="110"/>
        <end position="124"/>
    </location>
</feature>
<dbReference type="Proteomes" id="UP000287651">
    <property type="component" value="Unassembled WGS sequence"/>
</dbReference>
<reference evidence="2 3" key="1">
    <citation type="journal article" date="2014" name="Agronomy (Basel)">
        <title>A Draft Genome Sequence for Ensete ventricosum, the Drought-Tolerant Tree Against Hunger.</title>
        <authorList>
            <person name="Harrison J."/>
            <person name="Moore K.A."/>
            <person name="Paszkiewicz K."/>
            <person name="Jones T."/>
            <person name="Grant M."/>
            <person name="Ambacheew D."/>
            <person name="Muzemil S."/>
            <person name="Studholme D.J."/>
        </authorList>
    </citation>
    <scope>NUCLEOTIDE SEQUENCE [LARGE SCALE GENOMIC DNA]</scope>
</reference>
<proteinExistence type="predicted"/>
<evidence type="ECO:0000313" key="2">
    <source>
        <dbReference type="EMBL" id="RRT65085.1"/>
    </source>
</evidence>
<comment type="caution">
    <text evidence="2">The sequence shown here is derived from an EMBL/GenBank/DDBJ whole genome shotgun (WGS) entry which is preliminary data.</text>
</comment>
<protein>
    <submittedName>
        <fullName evidence="2">Uncharacterized protein</fullName>
    </submittedName>
</protein>
<dbReference type="EMBL" id="AMZH03005942">
    <property type="protein sequence ID" value="RRT65085.1"/>
    <property type="molecule type" value="Genomic_DNA"/>
</dbReference>
<accession>A0A426ZMD3</accession>
<gene>
    <name evidence="2" type="ORF">B296_00039925</name>
</gene>